<evidence type="ECO:0000256" key="1">
    <source>
        <dbReference type="ARBA" id="ARBA00004167"/>
    </source>
</evidence>
<evidence type="ECO:0000256" key="11">
    <source>
        <dbReference type="SAM" id="Phobius"/>
    </source>
</evidence>
<evidence type="ECO:0000313" key="13">
    <source>
        <dbReference type="EMBL" id="GAU97145.1"/>
    </source>
</evidence>
<dbReference type="InterPro" id="IPR002172">
    <property type="entry name" value="LDrepeatLR_classA_rpt"/>
</dbReference>
<dbReference type="PROSITE" id="PS50068">
    <property type="entry name" value="LDLRA_2"/>
    <property type="match status" value="1"/>
</dbReference>
<dbReference type="InterPro" id="IPR000483">
    <property type="entry name" value="Cys-rich_flank_reg_C"/>
</dbReference>
<dbReference type="InterPro" id="IPR023415">
    <property type="entry name" value="LDLR_class-A_CS"/>
</dbReference>
<keyword evidence="9 10" id="KW-1015">Disulfide bond</keyword>
<keyword evidence="6" id="KW-0677">Repeat</keyword>
<evidence type="ECO:0000256" key="7">
    <source>
        <dbReference type="ARBA" id="ARBA00022989"/>
    </source>
</evidence>
<dbReference type="SUPFAM" id="SSF57424">
    <property type="entry name" value="LDL receptor-like module"/>
    <property type="match status" value="1"/>
</dbReference>
<keyword evidence="7 11" id="KW-1133">Transmembrane helix</keyword>
<dbReference type="PANTHER" id="PTHR24270">
    <property type="entry name" value="LOW-DENSITY LIPOPROTEIN RECEPTOR-RELATED"/>
    <property type="match status" value="1"/>
</dbReference>
<dbReference type="InterPro" id="IPR032675">
    <property type="entry name" value="LRR_dom_sf"/>
</dbReference>
<feature type="transmembrane region" description="Helical" evidence="11">
    <location>
        <begin position="531"/>
        <end position="552"/>
    </location>
</feature>
<dbReference type="GO" id="GO:0012505">
    <property type="term" value="C:endomembrane system"/>
    <property type="evidence" value="ECO:0007669"/>
    <property type="project" value="UniProtKB-SubCell"/>
</dbReference>
<dbReference type="SMART" id="SM00082">
    <property type="entry name" value="LRRCT"/>
    <property type="match status" value="1"/>
</dbReference>
<keyword evidence="8 11" id="KW-0472">Membrane</keyword>
<keyword evidence="3" id="KW-0433">Leucine-rich repeat</keyword>
<dbReference type="EMBL" id="BDGG01000004">
    <property type="protein sequence ID" value="GAU97145.1"/>
    <property type="molecule type" value="Genomic_DNA"/>
</dbReference>
<dbReference type="InterPro" id="IPR003961">
    <property type="entry name" value="FN3_dom"/>
</dbReference>
<comment type="caution">
    <text evidence="10">Lacks conserved residue(s) required for the propagation of feature annotation.</text>
</comment>
<gene>
    <name evidence="13" type="primary">RvY_08497-1</name>
    <name evidence="13" type="synonym">RvY_08497.1</name>
    <name evidence="13" type="ORF">RvY_08497</name>
</gene>
<keyword evidence="14" id="KW-1185">Reference proteome</keyword>
<evidence type="ECO:0000256" key="9">
    <source>
        <dbReference type="ARBA" id="ARBA00023157"/>
    </source>
</evidence>
<dbReference type="PRINTS" id="PR00261">
    <property type="entry name" value="LDLRECEPTOR"/>
</dbReference>
<evidence type="ECO:0000259" key="12">
    <source>
        <dbReference type="PROSITE" id="PS50853"/>
    </source>
</evidence>
<dbReference type="Gene3D" id="4.10.400.10">
    <property type="entry name" value="Low-density Lipoprotein Receptor"/>
    <property type="match status" value="1"/>
</dbReference>
<evidence type="ECO:0000256" key="2">
    <source>
        <dbReference type="ARBA" id="ARBA00004308"/>
    </source>
</evidence>
<proteinExistence type="predicted"/>
<comment type="caution">
    <text evidence="13">The sequence shown here is derived from an EMBL/GenBank/DDBJ whole genome shotgun (WGS) entry which is preliminary data.</text>
</comment>
<dbReference type="InterPro" id="IPR036055">
    <property type="entry name" value="LDL_receptor-like_sf"/>
</dbReference>
<protein>
    <recommendedName>
        <fullName evidence="12">Fibronectin type-III domain-containing protein</fullName>
    </recommendedName>
</protein>
<dbReference type="Pfam" id="PF00057">
    <property type="entry name" value="Ldl_recept_a"/>
    <property type="match status" value="1"/>
</dbReference>
<evidence type="ECO:0000256" key="5">
    <source>
        <dbReference type="ARBA" id="ARBA00022729"/>
    </source>
</evidence>
<evidence type="ECO:0000256" key="3">
    <source>
        <dbReference type="ARBA" id="ARBA00022614"/>
    </source>
</evidence>
<reference evidence="13 14" key="1">
    <citation type="journal article" date="2016" name="Nat. Commun.">
        <title>Extremotolerant tardigrade genome and improved radiotolerance of human cultured cells by tardigrade-unique protein.</title>
        <authorList>
            <person name="Hashimoto T."/>
            <person name="Horikawa D.D."/>
            <person name="Saito Y."/>
            <person name="Kuwahara H."/>
            <person name="Kozuka-Hata H."/>
            <person name="Shin-I T."/>
            <person name="Minakuchi Y."/>
            <person name="Ohishi K."/>
            <person name="Motoyama A."/>
            <person name="Aizu T."/>
            <person name="Enomoto A."/>
            <person name="Kondo K."/>
            <person name="Tanaka S."/>
            <person name="Hara Y."/>
            <person name="Koshikawa S."/>
            <person name="Sagara H."/>
            <person name="Miura T."/>
            <person name="Yokobori S."/>
            <person name="Miyagawa K."/>
            <person name="Suzuki Y."/>
            <person name="Kubo T."/>
            <person name="Oyama M."/>
            <person name="Kohara Y."/>
            <person name="Fujiyama A."/>
            <person name="Arakawa K."/>
            <person name="Katayama T."/>
            <person name="Toyoda A."/>
            <person name="Kunieda T."/>
        </authorList>
    </citation>
    <scope>NUCLEOTIDE SEQUENCE [LARGE SCALE GENOMIC DNA]</scope>
    <source>
        <strain evidence="13 14">YOKOZUNA-1</strain>
    </source>
</reference>
<comment type="subcellular location">
    <subcellularLocation>
        <location evidence="2">Endomembrane system</location>
    </subcellularLocation>
    <subcellularLocation>
        <location evidence="1">Membrane</location>
        <topology evidence="1">Single-pass membrane protein</topology>
    </subcellularLocation>
</comment>
<keyword evidence="5" id="KW-0732">Signal</keyword>
<sequence length="771" mass="84377">MKEVYLGQNRLVCNCSSTWLALFLKTDRDQIIQDGSTLFCHQPLEWHGFPLSTMPAHIDAVCKGKSLSRDYCGTSSRFPCSIPADGSLARPACIPQSRLCNNMADCAIPGDDENPFVCTIHHQAQIQNSNRIFNLFNNMNSQAGWPGYPVLSPPVPVGTPSPLCRKGLFTCGDQTCISLTKVCNGILDCLDGGDEDKLMCSATTTTTLLTLPPVTQAETSTETVNTVTMDHSTVWSVVEELRGNLTLNWPAVRLDTEMATSTEEPLGLTSSTATTTTISTTKTDTSTVKTTGGKSVGGIKIVRLPLDSHSTSEENVVYQTAPESTTVATHATITFPAMFGPQYVNHFEGNHAAHAEPTTPSRPTSSTEARVKITNRKTVTTALAIPDKNEVQHSENYLRPQRLRLIRSTQPHDVTVAWDTPDTSQIGSWSLVAFIVAWEIQRVGAVKKVKTSPLLSTLVHEYVFHNILPEDSLNITVKAMYEDRDKVQYVFKSEPLLRINAPTVIDKKEIFSSTAQQTVKEPGSMSFEDTMGISVGGALAALMAFLLALYLFKRKKRTGLASSSGTNVRALRMRKVQRTIPPVKNSSSEPIYHEPQYAHNFNIQNGMQQSGYLQQAVELAPEPTLRRPRPANGGTSTTNPEDGYVQILDSSESGYYGPAAGPLPMLSDYSCYSMAAARMGPPSSMLRPGPNSDGSSIAIYTDTDNCSMGYYYHTAQQPQTLEVMTARGGGIGIVRPQLEMAKDVRRFGDTLAQGYRRENRTLVQQNIYTCA</sequence>
<feature type="disulfide bond" evidence="10">
    <location>
        <begin position="164"/>
        <end position="176"/>
    </location>
</feature>
<name>A0A1D1V8N5_RAMVA</name>
<evidence type="ECO:0000256" key="8">
    <source>
        <dbReference type="ARBA" id="ARBA00023136"/>
    </source>
</evidence>
<dbReference type="Gene3D" id="3.80.10.10">
    <property type="entry name" value="Ribonuclease Inhibitor"/>
    <property type="match status" value="1"/>
</dbReference>
<evidence type="ECO:0000256" key="4">
    <source>
        <dbReference type="ARBA" id="ARBA00022692"/>
    </source>
</evidence>
<evidence type="ECO:0000313" key="14">
    <source>
        <dbReference type="Proteomes" id="UP000186922"/>
    </source>
</evidence>
<keyword evidence="4 11" id="KW-0812">Transmembrane</keyword>
<dbReference type="PROSITE" id="PS50853">
    <property type="entry name" value="FN3"/>
    <property type="match status" value="1"/>
</dbReference>
<dbReference type="PROSITE" id="PS01209">
    <property type="entry name" value="LDLRA_1"/>
    <property type="match status" value="1"/>
</dbReference>
<feature type="domain" description="Fibronectin type-III" evidence="12">
    <location>
        <begin position="399"/>
        <end position="506"/>
    </location>
</feature>
<dbReference type="CDD" id="cd00112">
    <property type="entry name" value="LDLa"/>
    <property type="match status" value="1"/>
</dbReference>
<dbReference type="SMART" id="SM00192">
    <property type="entry name" value="LDLa"/>
    <property type="match status" value="2"/>
</dbReference>
<evidence type="ECO:0000256" key="10">
    <source>
        <dbReference type="PROSITE-ProRule" id="PRU00124"/>
    </source>
</evidence>
<dbReference type="AlphaFoldDB" id="A0A1D1V8N5"/>
<organism evidence="13 14">
    <name type="scientific">Ramazzottius varieornatus</name>
    <name type="common">Water bear</name>
    <name type="synonym">Tardigrade</name>
    <dbReference type="NCBI Taxonomy" id="947166"/>
    <lineage>
        <taxon>Eukaryota</taxon>
        <taxon>Metazoa</taxon>
        <taxon>Ecdysozoa</taxon>
        <taxon>Tardigrada</taxon>
        <taxon>Eutardigrada</taxon>
        <taxon>Parachela</taxon>
        <taxon>Hypsibioidea</taxon>
        <taxon>Ramazzottiidae</taxon>
        <taxon>Ramazzottius</taxon>
    </lineage>
</organism>
<dbReference type="GO" id="GO:0005886">
    <property type="term" value="C:plasma membrane"/>
    <property type="evidence" value="ECO:0007669"/>
    <property type="project" value="TreeGrafter"/>
</dbReference>
<feature type="disulfide bond" evidence="10">
    <location>
        <begin position="171"/>
        <end position="189"/>
    </location>
</feature>
<accession>A0A1D1V8N5</accession>
<dbReference type="OrthoDB" id="10072370at2759"/>
<dbReference type="Proteomes" id="UP000186922">
    <property type="component" value="Unassembled WGS sequence"/>
</dbReference>
<evidence type="ECO:0000256" key="6">
    <source>
        <dbReference type="ARBA" id="ARBA00022737"/>
    </source>
</evidence>
<dbReference type="InterPro" id="IPR050685">
    <property type="entry name" value="LDLR"/>
</dbReference>
<dbReference type="GO" id="GO:0016192">
    <property type="term" value="P:vesicle-mediated transport"/>
    <property type="evidence" value="ECO:0007669"/>
    <property type="project" value="UniProtKB-ARBA"/>
</dbReference>